<evidence type="ECO:0000313" key="9">
    <source>
        <dbReference type="EMBL" id="OGN08188.1"/>
    </source>
</evidence>
<dbReference type="NCBIfam" id="TIGR00158">
    <property type="entry name" value="L9"/>
    <property type="match status" value="1"/>
</dbReference>
<dbReference type="Pfam" id="PF01281">
    <property type="entry name" value="Ribosomal_L9_N"/>
    <property type="match status" value="1"/>
</dbReference>
<dbReference type="Gene3D" id="3.10.430.100">
    <property type="entry name" value="Ribosomal protein L9, C-terminal domain"/>
    <property type="match status" value="1"/>
</dbReference>
<gene>
    <name evidence="7" type="primary">rplI</name>
    <name evidence="9" type="ORF">A3J46_00935</name>
</gene>
<keyword evidence="4 7" id="KW-0689">Ribosomal protein</keyword>
<sequence>MKIIILQNIKGLGQMGDVKNVSDGYARNFLFPKKMAKLATDAALKEIDLLKKKLETARTLEREGAAKWAEQLKDVILEFTRKATKTGKIYSAITKEDIAETLTKQFRSLREATKDTAEFKVAPESVSLDEHEGNHIKQLGEHLVKVKLASDVTVEVKIKVSQEIK</sequence>
<evidence type="ECO:0000256" key="5">
    <source>
        <dbReference type="ARBA" id="ARBA00023274"/>
    </source>
</evidence>
<comment type="similarity">
    <text evidence="1 7">Belongs to the bacterial ribosomal protein bL9 family.</text>
</comment>
<reference evidence="9 10" key="1">
    <citation type="journal article" date="2016" name="Nat. Commun.">
        <title>Thousands of microbial genomes shed light on interconnected biogeochemical processes in an aquifer system.</title>
        <authorList>
            <person name="Anantharaman K."/>
            <person name="Brown C.T."/>
            <person name="Hug L.A."/>
            <person name="Sharon I."/>
            <person name="Castelle C.J."/>
            <person name="Probst A.J."/>
            <person name="Thomas B.C."/>
            <person name="Singh A."/>
            <person name="Wilkins M.J."/>
            <person name="Karaoz U."/>
            <person name="Brodie E.L."/>
            <person name="Williams K.H."/>
            <person name="Hubbard S.S."/>
            <person name="Banfield J.F."/>
        </authorList>
    </citation>
    <scope>NUCLEOTIDE SEQUENCE [LARGE SCALE GENOMIC DNA]</scope>
</reference>
<evidence type="ECO:0000259" key="8">
    <source>
        <dbReference type="PROSITE" id="PS00651"/>
    </source>
</evidence>
<comment type="caution">
    <text evidence="9">The sequence shown here is derived from an EMBL/GenBank/DDBJ whole genome shotgun (WGS) entry which is preliminary data.</text>
</comment>
<dbReference type="SUPFAM" id="SSF55658">
    <property type="entry name" value="L9 N-domain-like"/>
    <property type="match status" value="1"/>
</dbReference>
<dbReference type="SUPFAM" id="SSF55653">
    <property type="entry name" value="Ribosomal protein L9 C-domain"/>
    <property type="match status" value="1"/>
</dbReference>
<evidence type="ECO:0000256" key="6">
    <source>
        <dbReference type="ARBA" id="ARBA00035292"/>
    </source>
</evidence>
<dbReference type="GO" id="GO:0003735">
    <property type="term" value="F:structural constituent of ribosome"/>
    <property type="evidence" value="ECO:0007669"/>
    <property type="project" value="InterPro"/>
</dbReference>
<dbReference type="InterPro" id="IPR009027">
    <property type="entry name" value="Ribosomal_bL9/RNase_H1_N"/>
</dbReference>
<dbReference type="GO" id="GO:1990904">
    <property type="term" value="C:ribonucleoprotein complex"/>
    <property type="evidence" value="ECO:0007669"/>
    <property type="project" value="UniProtKB-KW"/>
</dbReference>
<keyword evidence="5 7" id="KW-0687">Ribonucleoprotein</keyword>
<dbReference type="InterPro" id="IPR036935">
    <property type="entry name" value="Ribosomal_bL9_N_sf"/>
</dbReference>
<evidence type="ECO:0000256" key="4">
    <source>
        <dbReference type="ARBA" id="ARBA00022980"/>
    </source>
</evidence>
<dbReference type="InterPro" id="IPR020594">
    <property type="entry name" value="Ribosomal_bL9_bac/chp"/>
</dbReference>
<evidence type="ECO:0000256" key="3">
    <source>
        <dbReference type="ARBA" id="ARBA00022884"/>
    </source>
</evidence>
<dbReference type="InterPro" id="IPR000244">
    <property type="entry name" value="Ribosomal_bL9"/>
</dbReference>
<comment type="function">
    <text evidence="7">Binds to the 23S rRNA.</text>
</comment>
<dbReference type="HAMAP" id="MF_00503">
    <property type="entry name" value="Ribosomal_bL9"/>
    <property type="match status" value="1"/>
</dbReference>
<accession>A0A1F8F6D7</accession>
<dbReference type="Proteomes" id="UP000177167">
    <property type="component" value="Unassembled WGS sequence"/>
</dbReference>
<evidence type="ECO:0000256" key="7">
    <source>
        <dbReference type="HAMAP-Rule" id="MF_00503"/>
    </source>
</evidence>
<dbReference type="EMBL" id="MGJP01000067">
    <property type="protein sequence ID" value="OGN08188.1"/>
    <property type="molecule type" value="Genomic_DNA"/>
</dbReference>
<protein>
    <recommendedName>
        <fullName evidence="6 7">Large ribosomal subunit protein bL9</fullName>
    </recommendedName>
</protein>
<dbReference type="GO" id="GO:0019843">
    <property type="term" value="F:rRNA binding"/>
    <property type="evidence" value="ECO:0007669"/>
    <property type="project" value="UniProtKB-UniRule"/>
</dbReference>
<proteinExistence type="inferred from homology"/>
<name>A0A1F8F6D7_9BACT</name>
<dbReference type="Gene3D" id="3.40.5.10">
    <property type="entry name" value="Ribosomal protein L9, N-terminal domain"/>
    <property type="match status" value="1"/>
</dbReference>
<evidence type="ECO:0000256" key="1">
    <source>
        <dbReference type="ARBA" id="ARBA00010605"/>
    </source>
</evidence>
<keyword evidence="2 7" id="KW-0699">rRNA-binding</keyword>
<dbReference type="PROSITE" id="PS00651">
    <property type="entry name" value="RIBOSOMAL_L9"/>
    <property type="match status" value="1"/>
</dbReference>
<dbReference type="GO" id="GO:0005840">
    <property type="term" value="C:ribosome"/>
    <property type="evidence" value="ECO:0007669"/>
    <property type="project" value="UniProtKB-KW"/>
</dbReference>
<dbReference type="InterPro" id="IPR036791">
    <property type="entry name" value="Ribosomal_bL9_C_sf"/>
</dbReference>
<evidence type="ECO:0000256" key="2">
    <source>
        <dbReference type="ARBA" id="ARBA00022730"/>
    </source>
</evidence>
<feature type="domain" description="Ribosomal protein L9" evidence="8">
    <location>
        <begin position="13"/>
        <end position="40"/>
    </location>
</feature>
<keyword evidence="3 7" id="KW-0694">RNA-binding</keyword>
<dbReference type="InterPro" id="IPR020069">
    <property type="entry name" value="Ribosomal_bL9_C"/>
</dbReference>
<organism evidence="9 10">
    <name type="scientific">Candidatus Yanofskybacteria bacterium RIFCSPHIGHO2_02_FULL_41_11</name>
    <dbReference type="NCBI Taxonomy" id="1802675"/>
    <lineage>
        <taxon>Bacteria</taxon>
        <taxon>Candidatus Yanofskyibacteriota</taxon>
    </lineage>
</organism>
<dbReference type="InterPro" id="IPR020070">
    <property type="entry name" value="Ribosomal_bL9_N"/>
</dbReference>
<dbReference type="PANTHER" id="PTHR21368">
    <property type="entry name" value="50S RIBOSOMAL PROTEIN L9"/>
    <property type="match status" value="1"/>
</dbReference>
<evidence type="ECO:0000313" key="10">
    <source>
        <dbReference type="Proteomes" id="UP000177167"/>
    </source>
</evidence>
<dbReference type="Pfam" id="PF03948">
    <property type="entry name" value="Ribosomal_L9_C"/>
    <property type="match status" value="1"/>
</dbReference>
<dbReference type="AlphaFoldDB" id="A0A1F8F6D7"/>
<dbReference type="GO" id="GO:0006412">
    <property type="term" value="P:translation"/>
    <property type="evidence" value="ECO:0007669"/>
    <property type="project" value="UniProtKB-UniRule"/>
</dbReference>